<dbReference type="Pfam" id="PF12739">
    <property type="entry name" value="TRAPPC-Trs85"/>
    <property type="match status" value="1"/>
</dbReference>
<protein>
    <submittedName>
        <fullName evidence="4">Trafficking protein particle complex subunit 8-like</fullName>
    </submittedName>
</protein>
<dbReference type="Pfam" id="PF24545">
    <property type="entry name" value="Ig_TPPC8_1st"/>
    <property type="match status" value="1"/>
</dbReference>
<evidence type="ECO:0000313" key="4">
    <source>
        <dbReference type="EMBL" id="KAJ6848584.1"/>
    </source>
</evidence>
<dbReference type="GO" id="GO:1990072">
    <property type="term" value="C:TRAPPIII protein complex"/>
    <property type="evidence" value="ECO:0007669"/>
    <property type="project" value="TreeGrafter"/>
</dbReference>
<sequence length="1290" mass="146420">MDPTKSFLGRELLEVITPVVMVLSTPRAEDSCNKSGISLVDMLHPFSLIRNINVPVRTASDQPYRLQAFKLRLVYASDVRQRSQEAANERLKQVVGDASERMLPDLRSDPPQLETVLSKSESDFRSSWIQTFNKELMHTVSFSEHEAFDHPVACLLVVSSKDDQPINKFVDLFNTDQLPSLLNEGAMDPKILKHYLLLHDNQYGTPEKAAGILVEMRSTFGSNDCKLLCINSAQGEDDRLKDNPWMRYKIRSSTSQEIALQLNMDDVTAIKDFMQDLSSKHIIPHMEHKIRILNQQVSATRKGFRNQIKNLWWRKGKEDMPEAQNGSTYTFSSIESQIRVLGDYAFMLRDYELALSNYRLLSTDYKLDKAWKRYAGVQEMMGLCFFMLDQSRKESEYCMEAAFTTYLKMGLDGQRNAMRCGLWWADILKARGQHKDAASIYFRISNEEPTLVAAVMLEQASYCYLLTKPPMLRKYGFHLVLAGNRYNRSNQKQHAIRMYRNALAVYKGHDWNYISDHVHFSIGRWYALLGISDVAIKHMLEVLACSHQSLTTQDLFLREFFHAVEKMGTTFDVNKLQLPVINMSSYKVIYEDHRTYSSSSDVSVSESLWQSLEEDMVPSTSNVRSNWLDSQSKVSPSRKYYDSRVCVVGEAIKLDIEFQNPLQISISVSGISLICELSANSEETKSDRTGLQDDEEPGELPSCRNLNNDSSSLTSPEFDLVLGGRETKRVQLEVTPKVEGILKVTGVRWKLSGLVGGCRYFELETKKKPKRGKRGPKQSLTSDLNFIVIKGLPKLEGCIRDIPGKAYAGELRLFKLELRNQSEYSVKNMKLRISDPRILIPGSLEDLNKQFPHSPDAMVKSENTGISAKVMEKPNSLFFSFPNDTVIHGGTTFVWPLWFHTGHSGNITIYLSIYYEMEGCSSDMIYRTLRMHYDVEVLPSLEVSLLISPSPSKLENFLVRMDILNRNSECFSLQQLSCVGNQWEIASLPTYASICPSQILLAGQALSCFFKLKHCMEGSIDERKLTFKGRDVSLGTKENKEELIDISMPPLADFHHQERYHQRKLVEVSRNTIDFILISKKEDDANHEPGAPSKLLSYHMCNCSINSKSPIWWSMDGPRTMLHDFSSCFCEATLHVTIQNCSKSVASIRITTFDGLPDTYRSSNALKGLESDGYQEGWHDVPLANDIKVTSDAQGVRPQKSSAQSLSPFIWCASSTTQVKVGPECTTEVPLRICMFSPGTYDLSNYELHWKLQPSEGELLADDLKELTSGMIRGHPFYLTAVQSPPTTSE</sequence>
<dbReference type="PANTHER" id="PTHR12975">
    <property type="entry name" value="TRANSPORT PROTEIN TRAPP"/>
    <property type="match status" value="1"/>
</dbReference>
<evidence type="ECO:0000256" key="1">
    <source>
        <dbReference type="SAM" id="MobiDB-lite"/>
    </source>
</evidence>
<evidence type="ECO:0000313" key="5">
    <source>
        <dbReference type="Proteomes" id="UP001140949"/>
    </source>
</evidence>
<dbReference type="Gene3D" id="1.25.40.10">
    <property type="entry name" value="Tetratricopeptide repeat domain"/>
    <property type="match status" value="1"/>
</dbReference>
<organism evidence="4 5">
    <name type="scientific">Iris pallida</name>
    <name type="common">Sweet iris</name>
    <dbReference type="NCBI Taxonomy" id="29817"/>
    <lineage>
        <taxon>Eukaryota</taxon>
        <taxon>Viridiplantae</taxon>
        <taxon>Streptophyta</taxon>
        <taxon>Embryophyta</taxon>
        <taxon>Tracheophyta</taxon>
        <taxon>Spermatophyta</taxon>
        <taxon>Magnoliopsida</taxon>
        <taxon>Liliopsida</taxon>
        <taxon>Asparagales</taxon>
        <taxon>Iridaceae</taxon>
        <taxon>Iridoideae</taxon>
        <taxon>Irideae</taxon>
        <taxon>Iris</taxon>
    </lineage>
</organism>
<dbReference type="Proteomes" id="UP001140949">
    <property type="component" value="Unassembled WGS sequence"/>
</dbReference>
<accession>A0AAX6I742</accession>
<dbReference type="InterPro" id="IPR058541">
    <property type="entry name" value="Ig_TPPC8_1st"/>
</dbReference>
<dbReference type="Pfam" id="PF24542">
    <property type="entry name" value="Ig_TPPC8_C"/>
    <property type="match status" value="1"/>
</dbReference>
<evidence type="ECO:0000259" key="2">
    <source>
        <dbReference type="Pfam" id="PF24542"/>
    </source>
</evidence>
<keyword evidence="5" id="KW-1185">Reference proteome</keyword>
<dbReference type="SUPFAM" id="SSF48452">
    <property type="entry name" value="TPR-like"/>
    <property type="match status" value="1"/>
</dbReference>
<feature type="domain" description="TPPC8 first Ig-like" evidence="3">
    <location>
        <begin position="606"/>
        <end position="753"/>
    </location>
</feature>
<feature type="domain" description="TPPC8 C-terminal Ig-like" evidence="2">
    <location>
        <begin position="1187"/>
        <end position="1248"/>
    </location>
</feature>
<reference evidence="4" key="1">
    <citation type="journal article" date="2023" name="GigaByte">
        <title>Genome assembly of the bearded iris, Iris pallida Lam.</title>
        <authorList>
            <person name="Bruccoleri R.E."/>
            <person name="Oakeley E.J."/>
            <person name="Faust A.M.E."/>
            <person name="Altorfer M."/>
            <person name="Dessus-Babus S."/>
            <person name="Burckhardt D."/>
            <person name="Oertli M."/>
            <person name="Naumann U."/>
            <person name="Petersen F."/>
            <person name="Wong J."/>
        </authorList>
    </citation>
    <scope>NUCLEOTIDE SEQUENCE</scope>
    <source>
        <strain evidence="4">GSM-AAB239-AS_SAM_17_03QT</strain>
    </source>
</reference>
<reference evidence="4" key="2">
    <citation type="submission" date="2023-04" db="EMBL/GenBank/DDBJ databases">
        <authorList>
            <person name="Bruccoleri R.E."/>
            <person name="Oakeley E.J."/>
            <person name="Faust A.-M."/>
            <person name="Dessus-Babus S."/>
            <person name="Altorfer M."/>
            <person name="Burckhardt D."/>
            <person name="Oertli M."/>
            <person name="Naumann U."/>
            <person name="Petersen F."/>
            <person name="Wong J."/>
        </authorList>
    </citation>
    <scope>NUCLEOTIDE SEQUENCE</scope>
    <source>
        <strain evidence="4">GSM-AAB239-AS_SAM_17_03QT</strain>
        <tissue evidence="4">Leaf</tissue>
    </source>
</reference>
<dbReference type="InterPro" id="IPR011990">
    <property type="entry name" value="TPR-like_helical_dom_sf"/>
</dbReference>
<evidence type="ECO:0000259" key="3">
    <source>
        <dbReference type="Pfam" id="PF24545"/>
    </source>
</evidence>
<dbReference type="PANTHER" id="PTHR12975:SF6">
    <property type="entry name" value="TRAFFICKING PROTEIN PARTICLE COMPLEX SUBUNIT 8"/>
    <property type="match status" value="1"/>
</dbReference>
<dbReference type="EMBL" id="JANAVB010004599">
    <property type="protein sequence ID" value="KAJ6848584.1"/>
    <property type="molecule type" value="Genomic_DNA"/>
</dbReference>
<feature type="region of interest" description="Disordered" evidence="1">
    <location>
        <begin position="684"/>
        <end position="711"/>
    </location>
</feature>
<name>A0AAX6I742_IRIPA</name>
<comment type="caution">
    <text evidence="4">The sequence shown here is derived from an EMBL/GenBank/DDBJ whole genome shotgun (WGS) entry which is preliminary data.</text>
</comment>
<dbReference type="InterPro" id="IPR024420">
    <property type="entry name" value="TRAPP_III_complex_Trs85"/>
</dbReference>
<gene>
    <name evidence="4" type="ORF">M6B38_275205</name>
</gene>
<proteinExistence type="predicted"/>
<dbReference type="InterPro" id="IPR057651">
    <property type="entry name" value="Ig_TPPC8_C"/>
</dbReference>